<dbReference type="EMBL" id="CP022423">
    <property type="protein sequence ID" value="ASM76120.1"/>
    <property type="molecule type" value="Genomic_DNA"/>
</dbReference>
<dbReference type="CDD" id="cd06223">
    <property type="entry name" value="PRTases_typeI"/>
    <property type="match status" value="1"/>
</dbReference>
<evidence type="ECO:0000259" key="3">
    <source>
        <dbReference type="Pfam" id="PF00156"/>
    </source>
</evidence>
<evidence type="ECO:0000313" key="4">
    <source>
        <dbReference type="EMBL" id="ASM76120.1"/>
    </source>
</evidence>
<gene>
    <name evidence="4" type="ORF">VITFI_CDS0341</name>
</gene>
<accession>A0A221KBC5</accession>
<dbReference type="InterPro" id="IPR051910">
    <property type="entry name" value="ComF/GntX_DNA_util-trans"/>
</dbReference>
<dbReference type="PANTHER" id="PTHR47505">
    <property type="entry name" value="DNA UTILIZATION PROTEIN YHGH"/>
    <property type="match status" value="1"/>
</dbReference>
<dbReference type="InterPro" id="IPR000836">
    <property type="entry name" value="PRTase_dom"/>
</dbReference>
<dbReference type="InterPro" id="IPR029057">
    <property type="entry name" value="PRTase-like"/>
</dbReference>
<dbReference type="GO" id="GO:0016740">
    <property type="term" value="F:transferase activity"/>
    <property type="evidence" value="ECO:0007669"/>
    <property type="project" value="UniProtKB-KW"/>
</dbReference>
<sequence length="258" mass="27592">MDRVLAAWPGVCPVCDAWASGARCEPCRQRYAAPKARCPRCAVPWVGGGECPACQYQPPGPAATVAAVDYVEPWRTLIPALKFHGRLDHVPWLAALLVDAVRAAPPSPAGPVTRVTAVPLSDARLRERGFNQAGQIARHVARALDLPYDPEALLRWRSTGQQTALDRAQRLQNLGQAFMPHPLARARLQGQHVALVDDVLTTGATLRAAGQALLEGGARAVSWWVVARTPSPRELEDAAAPALGGDNAPHVPHRPGST</sequence>
<keyword evidence="4" id="KW-0808">Transferase</keyword>
<evidence type="ECO:0000313" key="5">
    <source>
        <dbReference type="Proteomes" id="UP000199729"/>
    </source>
</evidence>
<organism evidence="4 5">
    <name type="scientific">Vitreoscilla filiformis</name>
    <dbReference type="NCBI Taxonomy" id="63"/>
    <lineage>
        <taxon>Bacteria</taxon>
        <taxon>Pseudomonadati</taxon>
        <taxon>Pseudomonadota</taxon>
        <taxon>Betaproteobacteria</taxon>
        <taxon>Neisseriales</taxon>
        <taxon>Neisseriaceae</taxon>
        <taxon>Vitreoscilla</taxon>
    </lineage>
</organism>
<protein>
    <submittedName>
        <fullName evidence="4">Phosphoribosyl transferase</fullName>
    </submittedName>
</protein>
<reference evidence="4 5" key="1">
    <citation type="submission" date="2017-07" db="EMBL/GenBank/DDBJ databases">
        <title>Complete Genome Sequence of the cosmetic ferment Vitreoscilla filiformis (ATCC15551).</title>
        <authorList>
            <person name="Contreras S."/>
            <person name="Sagory-Zalkind P."/>
            <person name="Blanquart H."/>
            <person name="Iltis A."/>
            <person name="Morand S.C."/>
        </authorList>
    </citation>
    <scope>NUCLEOTIDE SEQUENCE [LARGE SCALE GENOMIC DNA]</scope>
    <source>
        <strain evidence="4 5">ATCC 15551</strain>
    </source>
</reference>
<feature type="region of interest" description="Disordered" evidence="2">
    <location>
        <begin position="239"/>
        <end position="258"/>
    </location>
</feature>
<keyword evidence="5" id="KW-1185">Reference proteome</keyword>
<comment type="similarity">
    <text evidence="1">Belongs to the ComF/GntX family.</text>
</comment>
<evidence type="ECO:0000256" key="1">
    <source>
        <dbReference type="ARBA" id="ARBA00008007"/>
    </source>
</evidence>
<dbReference type="Pfam" id="PF00156">
    <property type="entry name" value="Pribosyltran"/>
    <property type="match status" value="1"/>
</dbReference>
<proteinExistence type="inferred from homology"/>
<evidence type="ECO:0000256" key="2">
    <source>
        <dbReference type="SAM" id="MobiDB-lite"/>
    </source>
</evidence>
<dbReference type="Gene3D" id="3.40.50.2020">
    <property type="match status" value="1"/>
</dbReference>
<dbReference type="SUPFAM" id="SSF53271">
    <property type="entry name" value="PRTase-like"/>
    <property type="match status" value="1"/>
</dbReference>
<dbReference type="PANTHER" id="PTHR47505:SF1">
    <property type="entry name" value="DNA UTILIZATION PROTEIN YHGH"/>
    <property type="match status" value="1"/>
</dbReference>
<name>A0A221KBC5_VITFI</name>
<dbReference type="KEGG" id="vff:VITFI_CDS0341"/>
<feature type="domain" description="Phosphoribosyltransferase" evidence="3">
    <location>
        <begin position="135"/>
        <end position="238"/>
    </location>
</feature>
<dbReference type="AlphaFoldDB" id="A0A221KBC5"/>
<dbReference type="Proteomes" id="UP000199729">
    <property type="component" value="Chromosome"/>
</dbReference>